<dbReference type="Proteomes" id="UP000294360">
    <property type="component" value="Chromosome"/>
</dbReference>
<proteinExistence type="predicted"/>
<protein>
    <submittedName>
        <fullName evidence="1">Uncharacterized protein</fullName>
    </submittedName>
</protein>
<organism evidence="1 2">
    <name type="scientific">Methylocella tundrae</name>
    <dbReference type="NCBI Taxonomy" id="227605"/>
    <lineage>
        <taxon>Bacteria</taxon>
        <taxon>Pseudomonadati</taxon>
        <taxon>Pseudomonadota</taxon>
        <taxon>Alphaproteobacteria</taxon>
        <taxon>Hyphomicrobiales</taxon>
        <taxon>Beijerinckiaceae</taxon>
        <taxon>Methylocella</taxon>
    </lineage>
</organism>
<dbReference type="AlphaFoldDB" id="A0A4U8Z067"/>
<dbReference type="EMBL" id="LR536450">
    <property type="protein sequence ID" value="VFU07406.1"/>
    <property type="molecule type" value="Genomic_DNA"/>
</dbReference>
<dbReference type="KEGG" id="mtun:MTUNDRAET4_0513"/>
<reference evidence="1 2" key="1">
    <citation type="submission" date="2019-03" db="EMBL/GenBank/DDBJ databases">
        <authorList>
            <person name="Kox A.R. M."/>
        </authorList>
    </citation>
    <scope>NUCLEOTIDE SEQUENCE [LARGE SCALE GENOMIC DNA]</scope>
    <source>
        <strain evidence="1">MTUNDRAET4 annotated genome</strain>
    </source>
</reference>
<name>A0A4U8Z067_METTU</name>
<sequence length="74" mass="7951">MLVWVDVLLDVLLEVRVPVFPELVFPGLAPAACAPADVIIKTTIAAAGALIAERFNTRASVYAFEAPMLLDRVV</sequence>
<evidence type="ECO:0000313" key="1">
    <source>
        <dbReference type="EMBL" id="VFU07406.1"/>
    </source>
</evidence>
<evidence type="ECO:0000313" key="2">
    <source>
        <dbReference type="Proteomes" id="UP000294360"/>
    </source>
</evidence>
<accession>A0A4U8Z067</accession>
<gene>
    <name evidence="1" type="ORF">MTUNDRAET4_0513</name>
</gene>